<dbReference type="GO" id="GO:0006730">
    <property type="term" value="P:one-carbon metabolic process"/>
    <property type="evidence" value="ECO:0007669"/>
    <property type="project" value="UniProtKB-KW"/>
</dbReference>
<dbReference type="KEGG" id="vg:24723313"/>
<dbReference type="GeneID" id="24723313"/>
<feature type="domain" description="DHFR" evidence="6">
    <location>
        <begin position="2"/>
        <end position="159"/>
    </location>
</feature>
<name>A0A0E3D9G3_9CAUD</name>
<dbReference type="Proteomes" id="UP000033014">
    <property type="component" value="Segment"/>
</dbReference>
<evidence type="ECO:0000256" key="5">
    <source>
        <dbReference type="ARBA" id="ARBA00023002"/>
    </source>
</evidence>
<evidence type="ECO:0000256" key="4">
    <source>
        <dbReference type="ARBA" id="ARBA00022857"/>
    </source>
</evidence>
<gene>
    <name evidence="7" type="ORF">BCP8-2_049</name>
</gene>
<dbReference type="InterPro" id="IPR012259">
    <property type="entry name" value="DHFR"/>
</dbReference>
<dbReference type="InterPro" id="IPR001796">
    <property type="entry name" value="DHFR_dom"/>
</dbReference>
<evidence type="ECO:0000313" key="8">
    <source>
        <dbReference type="Proteomes" id="UP000033014"/>
    </source>
</evidence>
<keyword evidence="3" id="KW-0554">One-carbon metabolism</keyword>
<dbReference type="RefSeq" id="YP_009149610.1">
    <property type="nucleotide sequence ID" value="NC_027355.1"/>
</dbReference>
<dbReference type="Pfam" id="PF00186">
    <property type="entry name" value="DHFR_1"/>
    <property type="match status" value="1"/>
</dbReference>
<dbReference type="SUPFAM" id="SSF53597">
    <property type="entry name" value="Dihydrofolate reductase-like"/>
    <property type="match status" value="1"/>
</dbReference>
<reference evidence="7 8" key="2">
    <citation type="journal article" date="2015" name="Arch. Virol.">
        <title>Complete genome sequence analysis and identification of putative metallo-beta-lactamase and SpoIIIE homologs in Bacillus cereus group phage BCP8-2, a new member of the proposed Bastille-like group.</title>
        <authorList>
            <person name="Asare P.T."/>
            <person name="Bandara N."/>
            <person name="Jeong T.Y."/>
            <person name="Ryu S."/>
            <person name="Klumpp J."/>
            <person name="Kim K.P."/>
        </authorList>
    </citation>
    <scope>NUCLEOTIDE SEQUENCE [LARGE SCALE GENOMIC DNA]</scope>
    <source>
        <strain evidence="7">BCP8-2</strain>
    </source>
</reference>
<dbReference type="PANTHER" id="PTHR48069:SF3">
    <property type="entry name" value="DIHYDROFOLATE REDUCTASE"/>
    <property type="match status" value="1"/>
</dbReference>
<dbReference type="EMBL" id="KJ081346">
    <property type="protein sequence ID" value="AHJ87087.1"/>
    <property type="molecule type" value="Genomic_DNA"/>
</dbReference>
<dbReference type="CDD" id="cd00209">
    <property type="entry name" value="DHFR"/>
    <property type="match status" value="1"/>
</dbReference>
<dbReference type="GO" id="GO:0046654">
    <property type="term" value="P:tetrahydrofolate biosynthetic process"/>
    <property type="evidence" value="ECO:0007669"/>
    <property type="project" value="InterPro"/>
</dbReference>
<accession>A0A0E3D9G3</accession>
<dbReference type="GO" id="GO:0046452">
    <property type="term" value="P:dihydrofolate metabolic process"/>
    <property type="evidence" value="ECO:0007669"/>
    <property type="project" value="TreeGrafter"/>
</dbReference>
<sequence>MEISLIAAIGKNNEIGLDNKLLWRCKEDFDWFKKQTYNKPVVMGRKTYESIGKPLERRINIVLSRDESYDPHESVLVLPSVAAVFSELKKYREVMIIGGANVYKQFMPFANRLYLTELDKEFEADSFFPAFVKDDYRECFTADGIEKVGFDYKFKVYRKKLSKEGQ</sequence>
<dbReference type="PANTHER" id="PTHR48069">
    <property type="entry name" value="DIHYDROFOLATE REDUCTASE"/>
    <property type="match status" value="1"/>
</dbReference>
<dbReference type="PROSITE" id="PS51330">
    <property type="entry name" value="DHFR_2"/>
    <property type="match status" value="1"/>
</dbReference>
<dbReference type="GO" id="GO:0046655">
    <property type="term" value="P:folic acid metabolic process"/>
    <property type="evidence" value="ECO:0007669"/>
    <property type="project" value="TreeGrafter"/>
</dbReference>
<evidence type="ECO:0000313" key="7">
    <source>
        <dbReference type="EMBL" id="AHJ87087.1"/>
    </source>
</evidence>
<dbReference type="PRINTS" id="PR00070">
    <property type="entry name" value="DHFR"/>
</dbReference>
<dbReference type="GO" id="GO:0004146">
    <property type="term" value="F:dihydrofolate reductase activity"/>
    <property type="evidence" value="ECO:0007669"/>
    <property type="project" value="UniProtKB-EC"/>
</dbReference>
<protein>
    <recommendedName>
        <fullName evidence="2">dihydrofolate reductase</fullName>
        <ecNumber evidence="2">1.5.1.3</ecNumber>
    </recommendedName>
</protein>
<dbReference type="GO" id="GO:0050661">
    <property type="term" value="F:NADP binding"/>
    <property type="evidence" value="ECO:0007669"/>
    <property type="project" value="InterPro"/>
</dbReference>
<dbReference type="InterPro" id="IPR024072">
    <property type="entry name" value="DHFR-like_dom_sf"/>
</dbReference>
<proteinExistence type="predicted"/>
<dbReference type="PIRSF" id="PIRSF000194">
    <property type="entry name" value="DHFR"/>
    <property type="match status" value="1"/>
</dbReference>
<evidence type="ECO:0000256" key="1">
    <source>
        <dbReference type="ARBA" id="ARBA00004903"/>
    </source>
</evidence>
<keyword evidence="5" id="KW-0560">Oxidoreductase</keyword>
<evidence type="ECO:0000256" key="2">
    <source>
        <dbReference type="ARBA" id="ARBA00012856"/>
    </source>
</evidence>
<keyword evidence="4" id="KW-0521">NADP</keyword>
<dbReference type="EC" id="1.5.1.3" evidence="2"/>
<evidence type="ECO:0000256" key="3">
    <source>
        <dbReference type="ARBA" id="ARBA00022563"/>
    </source>
</evidence>
<dbReference type="OrthoDB" id="9577at10239"/>
<dbReference type="FunFam" id="3.40.430.10:FF:000001">
    <property type="entry name" value="Dihydrofolate reductase"/>
    <property type="match status" value="1"/>
</dbReference>
<dbReference type="Gene3D" id="3.40.430.10">
    <property type="entry name" value="Dihydrofolate Reductase, subunit A"/>
    <property type="match status" value="1"/>
</dbReference>
<comment type="pathway">
    <text evidence="1">Cofactor biosynthesis; tetrahydrofolate biosynthesis; 5,6,7,8-tetrahydrofolate from 7,8-dihydrofolate: step 1/1.</text>
</comment>
<organism evidence="7 8">
    <name type="scientific">Bacillus phage BCP8-2</name>
    <dbReference type="NCBI Taxonomy" id="1129192"/>
    <lineage>
        <taxon>Viruses</taxon>
        <taxon>Duplodnaviria</taxon>
        <taxon>Heunggongvirae</taxon>
        <taxon>Uroviricota</taxon>
        <taxon>Caudoviricetes</taxon>
        <taxon>Herelleviridae</taxon>
        <taxon>Bastillevirinae</taxon>
        <taxon>Caeruleovirus</taxon>
        <taxon>Caeruleovirus BCP82</taxon>
    </lineage>
</organism>
<keyword evidence="8" id="KW-1185">Reference proteome</keyword>
<evidence type="ECO:0000259" key="6">
    <source>
        <dbReference type="PROSITE" id="PS51330"/>
    </source>
</evidence>
<reference evidence="8" key="1">
    <citation type="submission" date="2014-01" db="EMBL/GenBank/DDBJ databases">
        <title>Genomic and Proteomic Analysis of Broad Host Range Virulent Bacillus Group Phage BCP8-2 Leading To the Creation of New Genus within Myoviruses.</title>
        <authorList>
            <person name="Bandara N."/>
            <person name="Asare P.T."/>
            <person name="Kim K.P."/>
        </authorList>
    </citation>
    <scope>NUCLEOTIDE SEQUENCE [LARGE SCALE GENOMIC DNA]</scope>
</reference>
<dbReference type="GO" id="GO:0043168">
    <property type="term" value="F:anion binding"/>
    <property type="evidence" value="ECO:0007669"/>
    <property type="project" value="UniProtKB-ARBA"/>
</dbReference>